<evidence type="ECO:0000256" key="1">
    <source>
        <dbReference type="ARBA" id="ARBA00004370"/>
    </source>
</evidence>
<dbReference type="GO" id="GO:0006886">
    <property type="term" value="P:intracellular protein transport"/>
    <property type="evidence" value="ECO:0007669"/>
    <property type="project" value="InterPro"/>
</dbReference>
<feature type="non-terminal residue" evidence="4">
    <location>
        <position position="116"/>
    </location>
</feature>
<dbReference type="Pfam" id="PF07064">
    <property type="entry name" value="RIC1"/>
    <property type="match status" value="1"/>
</dbReference>
<evidence type="ECO:0000313" key="5">
    <source>
        <dbReference type="Proteomes" id="UP000279271"/>
    </source>
</evidence>
<feature type="domain" description="RIC1 C-terminal alpha solenoid region" evidence="3">
    <location>
        <begin position="1"/>
        <end position="95"/>
    </location>
</feature>
<keyword evidence="2" id="KW-0472">Membrane</keyword>
<dbReference type="PANTHER" id="PTHR22746">
    <property type="entry name" value="RAB6A-GEF COMPLEX PARTNER PROTEIN 1"/>
    <property type="match status" value="1"/>
</dbReference>
<evidence type="ECO:0000313" key="4">
    <source>
        <dbReference type="EMBL" id="RMZ57736.1"/>
    </source>
</evidence>
<proteinExistence type="predicted"/>
<dbReference type="PANTHER" id="PTHR22746:SF10">
    <property type="entry name" value="GUANINE NUCLEOTIDE EXCHANGE FACTOR SUBUNIT RIC1"/>
    <property type="match status" value="1"/>
</dbReference>
<comment type="caution">
    <text evidence="4">The sequence shown here is derived from an EMBL/GenBank/DDBJ whole genome shotgun (WGS) entry which is preliminary data.</text>
</comment>
<gene>
    <name evidence="4" type="ORF">APUTEX25_003265</name>
</gene>
<dbReference type="GO" id="GO:0005829">
    <property type="term" value="C:cytosol"/>
    <property type="evidence" value="ECO:0007669"/>
    <property type="project" value="TreeGrafter"/>
</dbReference>
<dbReference type="GO" id="GO:0034066">
    <property type="term" value="C:Ric1-Rgp1 guanyl-nucleotide exchange factor complex"/>
    <property type="evidence" value="ECO:0007669"/>
    <property type="project" value="InterPro"/>
</dbReference>
<comment type="subcellular location">
    <subcellularLocation>
        <location evidence="1">Membrane</location>
    </subcellularLocation>
</comment>
<sequence length="116" mass="12089">MLAAFPALYAGTVVAVARKTDAALWPALFAAVGSPFRLAQSLLDQGAPEKAAACLLVINHLEGPGTAQNLAVQVVREAVRSQRYALAAEAIRFLTPPGEEGLLQAVGLVGRQGRRG</sequence>
<dbReference type="EMBL" id="QOKY01000110">
    <property type="protein sequence ID" value="RMZ57736.1"/>
    <property type="molecule type" value="Genomic_DNA"/>
</dbReference>
<name>A0A3M7L8C6_AUXPR</name>
<dbReference type="InterPro" id="IPR009771">
    <property type="entry name" value="RIC1_C"/>
</dbReference>
<dbReference type="GO" id="GO:0042147">
    <property type="term" value="P:retrograde transport, endosome to Golgi"/>
    <property type="evidence" value="ECO:0007669"/>
    <property type="project" value="TreeGrafter"/>
</dbReference>
<dbReference type="InterPro" id="IPR040096">
    <property type="entry name" value="Ric1"/>
</dbReference>
<dbReference type="GO" id="GO:0000139">
    <property type="term" value="C:Golgi membrane"/>
    <property type="evidence" value="ECO:0007669"/>
    <property type="project" value="TreeGrafter"/>
</dbReference>
<evidence type="ECO:0000256" key="2">
    <source>
        <dbReference type="ARBA" id="ARBA00023136"/>
    </source>
</evidence>
<evidence type="ECO:0000259" key="3">
    <source>
        <dbReference type="Pfam" id="PF07064"/>
    </source>
</evidence>
<reference evidence="5" key="1">
    <citation type="journal article" date="2018" name="Algal Res.">
        <title>Characterization of plant carbon substrate utilization by Auxenochlorella protothecoides.</title>
        <authorList>
            <person name="Vogler B.W."/>
            <person name="Starkenburg S.R."/>
            <person name="Sudasinghe N."/>
            <person name="Schambach J.Y."/>
            <person name="Rollin J.A."/>
            <person name="Pattathil S."/>
            <person name="Barry A.N."/>
        </authorList>
    </citation>
    <scope>NUCLEOTIDE SEQUENCE [LARGE SCALE GENOMIC DNA]</scope>
    <source>
        <strain evidence="5">UTEX 25</strain>
    </source>
</reference>
<dbReference type="AlphaFoldDB" id="A0A3M7L8C6"/>
<protein>
    <recommendedName>
        <fullName evidence="3">RIC1 C-terminal alpha solenoid region domain-containing protein</fullName>
    </recommendedName>
</protein>
<dbReference type="Proteomes" id="UP000279271">
    <property type="component" value="Unassembled WGS sequence"/>
</dbReference>
<accession>A0A3M7L8C6</accession>
<organism evidence="4 5">
    <name type="scientific">Auxenochlorella protothecoides</name>
    <name type="common">Green microalga</name>
    <name type="synonym">Chlorella protothecoides</name>
    <dbReference type="NCBI Taxonomy" id="3075"/>
    <lineage>
        <taxon>Eukaryota</taxon>
        <taxon>Viridiplantae</taxon>
        <taxon>Chlorophyta</taxon>
        <taxon>core chlorophytes</taxon>
        <taxon>Trebouxiophyceae</taxon>
        <taxon>Chlorellales</taxon>
        <taxon>Chlorellaceae</taxon>
        <taxon>Auxenochlorella</taxon>
    </lineage>
</organism>